<dbReference type="Pfam" id="PF00439">
    <property type="entry name" value="Bromodomain"/>
    <property type="match status" value="1"/>
</dbReference>
<dbReference type="InterPro" id="IPR001487">
    <property type="entry name" value="Bromodomain"/>
</dbReference>
<dbReference type="SMART" id="SM00297">
    <property type="entry name" value="BROMO"/>
    <property type="match status" value="1"/>
</dbReference>
<feature type="domain" description="Bromo" evidence="4">
    <location>
        <begin position="1"/>
        <end position="43"/>
    </location>
</feature>
<accession>A0A0K8RCB3</accession>
<dbReference type="PRINTS" id="PR00503">
    <property type="entry name" value="BROMODOMAIN"/>
</dbReference>
<dbReference type="AlphaFoldDB" id="A0A0K8RCB3"/>
<dbReference type="SUPFAM" id="SSF47370">
    <property type="entry name" value="Bromodomain"/>
    <property type="match status" value="1"/>
</dbReference>
<evidence type="ECO:0000256" key="3">
    <source>
        <dbReference type="SAM" id="MobiDB-lite"/>
    </source>
</evidence>
<dbReference type="InterPro" id="IPR036427">
    <property type="entry name" value="Bromodomain-like_sf"/>
</dbReference>
<evidence type="ECO:0000256" key="2">
    <source>
        <dbReference type="PROSITE-ProRule" id="PRU00035"/>
    </source>
</evidence>
<organism evidence="5">
    <name type="scientific">Ixodes ricinus</name>
    <name type="common">Common tick</name>
    <name type="synonym">Acarus ricinus</name>
    <dbReference type="NCBI Taxonomy" id="34613"/>
    <lineage>
        <taxon>Eukaryota</taxon>
        <taxon>Metazoa</taxon>
        <taxon>Ecdysozoa</taxon>
        <taxon>Arthropoda</taxon>
        <taxon>Chelicerata</taxon>
        <taxon>Arachnida</taxon>
        <taxon>Acari</taxon>
        <taxon>Parasitiformes</taxon>
        <taxon>Ixodida</taxon>
        <taxon>Ixodoidea</taxon>
        <taxon>Ixodidae</taxon>
        <taxon>Ixodinae</taxon>
        <taxon>Ixodes</taxon>
    </lineage>
</organism>
<feature type="compositionally biased region" description="Basic and acidic residues" evidence="3">
    <location>
        <begin position="71"/>
        <end position="90"/>
    </location>
</feature>
<dbReference type="PANTHER" id="PTHR15398">
    <property type="entry name" value="BROMODOMAIN-CONTAINING PROTEIN 8"/>
    <property type="match status" value="1"/>
</dbReference>
<feature type="region of interest" description="Disordered" evidence="3">
    <location>
        <begin position="71"/>
        <end position="110"/>
    </location>
</feature>
<reference evidence="5" key="1">
    <citation type="submission" date="2012-12" db="EMBL/GenBank/DDBJ databases">
        <title>Identification and characterization of a phenylalanine ammonia-lyase gene family in Isatis indigotica Fort.</title>
        <authorList>
            <person name="Liu Q."/>
            <person name="Chen J."/>
            <person name="Zhou X."/>
            <person name="Di P."/>
            <person name="Xiao Y."/>
            <person name="Xuan H."/>
            <person name="Zhang L."/>
            <person name="Chen W."/>
        </authorList>
    </citation>
    <scope>NUCLEOTIDE SEQUENCE</scope>
    <source>
        <tissue evidence="5">Salivary gland</tissue>
    </source>
</reference>
<dbReference type="Gene3D" id="1.20.920.10">
    <property type="entry name" value="Bromodomain-like"/>
    <property type="match status" value="1"/>
</dbReference>
<evidence type="ECO:0000313" key="5">
    <source>
        <dbReference type="EMBL" id="JAA68807.1"/>
    </source>
</evidence>
<name>A0A0K8RCB3_IXORI</name>
<keyword evidence="1 2" id="KW-0103">Bromodomain</keyword>
<evidence type="ECO:0000259" key="4">
    <source>
        <dbReference type="PROSITE" id="PS50014"/>
    </source>
</evidence>
<evidence type="ECO:0000256" key="1">
    <source>
        <dbReference type="ARBA" id="ARBA00023117"/>
    </source>
</evidence>
<protein>
    <submittedName>
        <fullName evidence="5">Putative bromodomain-containing protein</fullName>
    </submittedName>
</protein>
<proteinExistence type="evidence at transcript level"/>
<dbReference type="GO" id="GO:0035267">
    <property type="term" value="C:NuA4 histone acetyltransferase complex"/>
    <property type="evidence" value="ECO:0007669"/>
    <property type="project" value="TreeGrafter"/>
</dbReference>
<dbReference type="PROSITE" id="PS50014">
    <property type="entry name" value="BROMODOMAIN_2"/>
    <property type="match status" value="1"/>
</dbReference>
<dbReference type="EMBL" id="GADI01005001">
    <property type="protein sequence ID" value="JAA68807.1"/>
    <property type="molecule type" value="mRNA"/>
</dbReference>
<sequence>MDLMTIKKNIESGYIKTTLQFQRDMMLMFQNAIMYNSSDHDVFHMAIEMQKEVMGHIQDFLATQLMVKSTETKSLRGRDKSLAEKDEEKKKKVPAGDEPPSKKRRTRTIE</sequence>
<dbReference type="PANTHER" id="PTHR15398:SF4">
    <property type="entry name" value="BROMODOMAIN-CONTAINING PROTEIN 8 ISOFORM X1"/>
    <property type="match status" value="1"/>
</dbReference>